<evidence type="ECO:0000313" key="1">
    <source>
        <dbReference type="EMBL" id="MCD1296004.1"/>
    </source>
</evidence>
<evidence type="ECO:0000313" key="2">
    <source>
        <dbReference type="Proteomes" id="UP001320159"/>
    </source>
</evidence>
<keyword evidence="2" id="KW-1185">Reference proteome</keyword>
<comment type="caution">
    <text evidence="1">The sequence shown here is derived from an EMBL/GenBank/DDBJ whole genome shotgun (WGS) entry which is preliminary data.</text>
</comment>
<organism evidence="1 2">
    <name type="scientific">Methanooceanicella nereidis</name>
    <dbReference type="NCBI Taxonomy" id="2052831"/>
    <lineage>
        <taxon>Archaea</taxon>
        <taxon>Methanobacteriati</taxon>
        <taxon>Methanobacteriota</taxon>
        <taxon>Stenosarchaea group</taxon>
        <taxon>Methanomicrobia</taxon>
        <taxon>Methanocellales</taxon>
        <taxon>Methanocellaceae</taxon>
        <taxon>Methanooceanicella</taxon>
    </lineage>
</organism>
<sequence length="137" mass="15111">MFFKERGKMTSYKMIVESVRSIDGYAGMAIYNGAEEIFIEGMPPELVLGMMRLYGDIPGVMKGTLNKMSAYIKGYSIHVSCVDGLLILVRVSGMDNDIPGIAPCEADFIDPEPLPALPSREKAAMEAEELLKKLKMI</sequence>
<protein>
    <submittedName>
        <fullName evidence="1">Uncharacterized protein</fullName>
    </submittedName>
</protein>
<dbReference type="Proteomes" id="UP001320159">
    <property type="component" value="Unassembled WGS sequence"/>
</dbReference>
<proteinExistence type="predicted"/>
<reference evidence="1 2" key="1">
    <citation type="submission" date="2017-11" db="EMBL/GenBank/DDBJ databases">
        <title>Isolation and Characterization of Family Methanocellaceae Species from Potential Methane Hydrate Area Offshore Southwestern Taiwan.</title>
        <authorList>
            <person name="Zhang W.-L."/>
            <person name="Chen W.-C."/>
            <person name="Lai M.-C."/>
            <person name="Chen S.-C."/>
        </authorList>
    </citation>
    <scope>NUCLEOTIDE SEQUENCE [LARGE SCALE GENOMIC DNA]</scope>
    <source>
        <strain evidence="1 2">CWC-04</strain>
    </source>
</reference>
<name>A0AAP2RES2_9EURY</name>
<dbReference type="AlphaFoldDB" id="A0AAP2RES2"/>
<accession>A0AAP2RES2</accession>
<dbReference type="EMBL" id="PGCK01000012">
    <property type="protein sequence ID" value="MCD1296004.1"/>
    <property type="molecule type" value="Genomic_DNA"/>
</dbReference>
<gene>
    <name evidence="1" type="ORF">CUJ83_13455</name>
</gene>